<sequence>MLLLLVLISGVTIAFCVLWARHDKPFEFDHNTIDPWRHFRPFLAKHSIALYETPEWDATPRSPVVVAQDAFHPQDTENFCFCVFPNMQRTGSGVWANPTPAIQLALDQKGREVVIKAVRRDSSERDIIERLASSPLRDCPENHTIPVLSILDLGSVTFLVQARWGHCNRGRYVPSLAFWAGTVQHQLLEGLAFMHGHRIAHGDIYPENILWNCREIRSLDEPCPKFEKFKLSGACRMAFVDFGRSVHIPDQVDTCVFGGPDYGPPPPFRAPEIDNGFPFNPFAADVFSIGKVFMHLNPPSEISAAYQDLVAEMTSLTPAARPTARAAFERLKILNQRERHEKRWE</sequence>
<keyword evidence="3" id="KW-0418">Kinase</keyword>
<gene>
    <name evidence="3" type="ORF">MVEN_00020200</name>
</gene>
<feature type="domain" description="Protein kinase" evidence="2">
    <location>
        <begin position="84"/>
        <end position="334"/>
    </location>
</feature>
<dbReference type="InterPro" id="IPR011009">
    <property type="entry name" value="Kinase-like_dom_sf"/>
</dbReference>
<evidence type="ECO:0000259" key="2">
    <source>
        <dbReference type="PROSITE" id="PS50011"/>
    </source>
</evidence>
<dbReference type="PANTHER" id="PTHR44167:SF18">
    <property type="entry name" value="PROTEIN KINASE DOMAIN-CONTAINING PROTEIN"/>
    <property type="match status" value="1"/>
</dbReference>
<keyword evidence="4" id="KW-1185">Reference proteome</keyword>
<dbReference type="GO" id="GO:0004674">
    <property type="term" value="F:protein serine/threonine kinase activity"/>
    <property type="evidence" value="ECO:0007669"/>
    <property type="project" value="TreeGrafter"/>
</dbReference>
<dbReference type="GO" id="GO:0005634">
    <property type="term" value="C:nucleus"/>
    <property type="evidence" value="ECO:0007669"/>
    <property type="project" value="TreeGrafter"/>
</dbReference>
<comment type="caution">
    <text evidence="3">The sequence shown here is derived from an EMBL/GenBank/DDBJ whole genome shotgun (WGS) entry which is preliminary data.</text>
</comment>
<accession>A0A8H6Z6T0</accession>
<feature type="signal peptide" evidence="1">
    <location>
        <begin position="1"/>
        <end position="16"/>
    </location>
</feature>
<dbReference type="PROSITE" id="PS50011">
    <property type="entry name" value="PROTEIN_KINASE_DOM"/>
    <property type="match status" value="1"/>
</dbReference>
<reference evidence="3" key="1">
    <citation type="submission" date="2020-05" db="EMBL/GenBank/DDBJ databases">
        <title>Mycena genomes resolve the evolution of fungal bioluminescence.</title>
        <authorList>
            <person name="Tsai I.J."/>
        </authorList>
    </citation>
    <scope>NUCLEOTIDE SEQUENCE</scope>
    <source>
        <strain evidence="3">CCC161011</strain>
    </source>
</reference>
<dbReference type="InterPro" id="IPR000719">
    <property type="entry name" value="Prot_kinase_dom"/>
</dbReference>
<dbReference type="OrthoDB" id="2722301at2759"/>
<keyword evidence="3" id="KW-0808">Transferase</keyword>
<dbReference type="EMBL" id="JACAZI010000001">
    <property type="protein sequence ID" value="KAF7371644.1"/>
    <property type="molecule type" value="Genomic_DNA"/>
</dbReference>
<dbReference type="SUPFAM" id="SSF56112">
    <property type="entry name" value="Protein kinase-like (PK-like)"/>
    <property type="match status" value="1"/>
</dbReference>
<dbReference type="SMART" id="SM00220">
    <property type="entry name" value="S_TKc"/>
    <property type="match status" value="1"/>
</dbReference>
<dbReference type="GO" id="GO:0005524">
    <property type="term" value="F:ATP binding"/>
    <property type="evidence" value="ECO:0007669"/>
    <property type="project" value="InterPro"/>
</dbReference>
<name>A0A8H6Z6T0_9AGAR</name>
<organism evidence="3 4">
    <name type="scientific">Mycena venus</name>
    <dbReference type="NCBI Taxonomy" id="2733690"/>
    <lineage>
        <taxon>Eukaryota</taxon>
        <taxon>Fungi</taxon>
        <taxon>Dikarya</taxon>
        <taxon>Basidiomycota</taxon>
        <taxon>Agaricomycotina</taxon>
        <taxon>Agaricomycetes</taxon>
        <taxon>Agaricomycetidae</taxon>
        <taxon>Agaricales</taxon>
        <taxon>Marasmiineae</taxon>
        <taxon>Mycenaceae</taxon>
        <taxon>Mycena</taxon>
    </lineage>
</organism>
<dbReference type="GO" id="GO:0005737">
    <property type="term" value="C:cytoplasm"/>
    <property type="evidence" value="ECO:0007669"/>
    <property type="project" value="TreeGrafter"/>
</dbReference>
<dbReference type="GO" id="GO:0044773">
    <property type="term" value="P:mitotic DNA damage checkpoint signaling"/>
    <property type="evidence" value="ECO:0007669"/>
    <property type="project" value="TreeGrafter"/>
</dbReference>
<feature type="chain" id="PRO_5034914563" evidence="1">
    <location>
        <begin position="17"/>
        <end position="345"/>
    </location>
</feature>
<dbReference type="AlphaFoldDB" id="A0A8H6Z6T0"/>
<protein>
    <submittedName>
        <fullName evidence="3">Kinase-like protein</fullName>
    </submittedName>
</protein>
<evidence type="ECO:0000313" key="4">
    <source>
        <dbReference type="Proteomes" id="UP000620124"/>
    </source>
</evidence>
<proteinExistence type="predicted"/>
<dbReference type="Proteomes" id="UP000620124">
    <property type="component" value="Unassembled WGS sequence"/>
</dbReference>
<keyword evidence="1" id="KW-0732">Signal</keyword>
<dbReference type="Gene3D" id="1.10.510.10">
    <property type="entry name" value="Transferase(Phosphotransferase) domain 1"/>
    <property type="match status" value="1"/>
</dbReference>
<evidence type="ECO:0000313" key="3">
    <source>
        <dbReference type="EMBL" id="KAF7371644.1"/>
    </source>
</evidence>
<evidence type="ECO:0000256" key="1">
    <source>
        <dbReference type="SAM" id="SignalP"/>
    </source>
</evidence>
<dbReference type="PANTHER" id="PTHR44167">
    <property type="entry name" value="OVARIAN-SPECIFIC SERINE/THREONINE-PROTEIN KINASE LOK-RELATED"/>
    <property type="match status" value="1"/>
</dbReference>